<organism evidence="3">
    <name type="scientific">Anisakis simplex</name>
    <name type="common">Herring worm</name>
    <dbReference type="NCBI Taxonomy" id="6269"/>
    <lineage>
        <taxon>Eukaryota</taxon>
        <taxon>Metazoa</taxon>
        <taxon>Ecdysozoa</taxon>
        <taxon>Nematoda</taxon>
        <taxon>Chromadorea</taxon>
        <taxon>Rhabditida</taxon>
        <taxon>Spirurina</taxon>
        <taxon>Ascaridomorpha</taxon>
        <taxon>Ascaridoidea</taxon>
        <taxon>Anisakidae</taxon>
        <taxon>Anisakis</taxon>
        <taxon>Anisakis simplex complex</taxon>
    </lineage>
</organism>
<proteinExistence type="predicted"/>
<accession>A0A0M3K510</accession>
<dbReference type="AlphaFoldDB" id="A0A0M3K510"/>
<dbReference type="Proteomes" id="UP000267096">
    <property type="component" value="Unassembled WGS sequence"/>
</dbReference>
<gene>
    <name evidence="1" type="ORF">ASIM_LOCUS15458</name>
</gene>
<dbReference type="WBParaSite" id="ASIM_0001605101-mRNA-1">
    <property type="protein sequence ID" value="ASIM_0001605101-mRNA-1"/>
    <property type="gene ID" value="ASIM_0001605101"/>
</dbReference>
<protein>
    <submittedName>
        <fullName evidence="3">Epidermal differentiation protein</fullName>
    </submittedName>
</protein>
<evidence type="ECO:0000313" key="1">
    <source>
        <dbReference type="EMBL" id="VDK55232.1"/>
    </source>
</evidence>
<keyword evidence="2" id="KW-1185">Reference proteome</keyword>
<evidence type="ECO:0000313" key="2">
    <source>
        <dbReference type="Proteomes" id="UP000267096"/>
    </source>
</evidence>
<sequence length="79" mass="9458">MGEMDSLLCRGSGQSGESRATYDPYYYDRHGLRHHGHHHYYYPGWHYDYHHHGHNGCRRSWMSRENARCHEFGCCDVDD</sequence>
<reference evidence="1 2" key="2">
    <citation type="submission" date="2018-11" db="EMBL/GenBank/DDBJ databases">
        <authorList>
            <consortium name="Pathogen Informatics"/>
        </authorList>
    </citation>
    <scope>NUCLEOTIDE SEQUENCE [LARGE SCALE GENOMIC DNA]</scope>
</reference>
<evidence type="ECO:0000313" key="3">
    <source>
        <dbReference type="WBParaSite" id="ASIM_0001605101-mRNA-1"/>
    </source>
</evidence>
<dbReference type="EMBL" id="UYRR01032336">
    <property type="protein sequence ID" value="VDK55232.1"/>
    <property type="molecule type" value="Genomic_DNA"/>
</dbReference>
<name>A0A0M3K510_ANISI</name>
<reference evidence="3" key="1">
    <citation type="submission" date="2017-02" db="UniProtKB">
        <authorList>
            <consortium name="WormBaseParasite"/>
        </authorList>
    </citation>
    <scope>IDENTIFICATION</scope>
</reference>